<evidence type="ECO:0008006" key="3">
    <source>
        <dbReference type="Google" id="ProtNLM"/>
    </source>
</evidence>
<dbReference type="SUPFAM" id="SSF52467">
    <property type="entry name" value="DHS-like NAD/FAD-binding domain"/>
    <property type="match status" value="1"/>
</dbReference>
<keyword evidence="2" id="KW-1185">Reference proteome</keyword>
<reference evidence="1 2" key="1">
    <citation type="submission" date="2015-06" db="EMBL/GenBank/DDBJ databases">
        <title>Genome sequence of Mycobacterium kumamotonense strain Roo.</title>
        <authorList>
            <person name="Greninger A.L."/>
            <person name="Cunningham G."/>
            <person name="Miller S."/>
        </authorList>
    </citation>
    <scope>NUCLEOTIDE SEQUENCE [LARGE SCALE GENOMIC DNA]</scope>
    <source>
        <strain evidence="1 2">Roo</strain>
    </source>
</reference>
<dbReference type="Gene3D" id="3.40.50.1220">
    <property type="entry name" value="TPP-binding domain"/>
    <property type="match status" value="1"/>
</dbReference>
<evidence type="ECO:0000313" key="1">
    <source>
        <dbReference type="EMBL" id="OBY29671.1"/>
    </source>
</evidence>
<protein>
    <recommendedName>
        <fullName evidence="3">Deacetylase sirtuin-type domain-containing protein</fullName>
    </recommendedName>
</protein>
<evidence type="ECO:0000313" key="2">
    <source>
        <dbReference type="Proteomes" id="UP000092668"/>
    </source>
</evidence>
<comment type="caution">
    <text evidence="1">The sequence shown here is derived from an EMBL/GenBank/DDBJ whole genome shotgun (WGS) entry which is preliminary data.</text>
</comment>
<feature type="non-terminal residue" evidence="1">
    <location>
        <position position="80"/>
    </location>
</feature>
<name>A0A1B8SA94_9MYCO</name>
<proteinExistence type="predicted"/>
<sequence length="80" mass="8580">MGYSSLLAAIVPSSSARQGLLAEYFEATDEDRADGLKIPTAAHNAIAHLVKAGWIRVIVTTNFDRLMEQALEAVGVAPRI</sequence>
<gene>
    <name evidence="1" type="ORF">ACT18_21880</name>
</gene>
<dbReference type="Proteomes" id="UP000092668">
    <property type="component" value="Unassembled WGS sequence"/>
</dbReference>
<dbReference type="AlphaFoldDB" id="A0A1B8SA94"/>
<accession>A0A1B8SA94</accession>
<dbReference type="InterPro" id="IPR029035">
    <property type="entry name" value="DHS-like_NAD/FAD-binding_dom"/>
</dbReference>
<dbReference type="EMBL" id="LFOE01000058">
    <property type="protein sequence ID" value="OBY29671.1"/>
    <property type="molecule type" value="Genomic_DNA"/>
</dbReference>
<organism evidence="1 2">
    <name type="scientific">Mycolicibacter kumamotonensis</name>
    <dbReference type="NCBI Taxonomy" id="354243"/>
    <lineage>
        <taxon>Bacteria</taxon>
        <taxon>Bacillati</taxon>
        <taxon>Actinomycetota</taxon>
        <taxon>Actinomycetes</taxon>
        <taxon>Mycobacteriales</taxon>
        <taxon>Mycobacteriaceae</taxon>
        <taxon>Mycolicibacter</taxon>
    </lineage>
</organism>